<comment type="caution">
    <text evidence="4">The sequence shown here is derived from an EMBL/GenBank/DDBJ whole genome shotgun (WGS) entry which is preliminary data.</text>
</comment>
<evidence type="ECO:0000313" key="4">
    <source>
        <dbReference type="EMBL" id="KAF5372602.1"/>
    </source>
</evidence>
<dbReference type="PANTHER" id="PTHR12925:SF0">
    <property type="entry name" value="PROTEIN HIKESHI"/>
    <property type="match status" value="1"/>
</dbReference>
<dbReference type="PANTHER" id="PTHR12925">
    <property type="entry name" value="HIKESHI FAMILY MEMBER"/>
    <property type="match status" value="1"/>
</dbReference>
<evidence type="ECO:0000259" key="2">
    <source>
        <dbReference type="Pfam" id="PF05603"/>
    </source>
</evidence>
<dbReference type="EMBL" id="JAACJM010000005">
    <property type="protein sequence ID" value="KAF5372602.1"/>
    <property type="molecule type" value="Genomic_DNA"/>
</dbReference>
<dbReference type="InterPro" id="IPR008493">
    <property type="entry name" value="Hikeshi-like_N"/>
</dbReference>
<dbReference type="Pfam" id="PF21057">
    <property type="entry name" value="Hikeshi-like_C"/>
    <property type="match status" value="1"/>
</dbReference>
<keyword evidence="5" id="KW-1185">Reference proteome</keyword>
<reference evidence="4 5" key="1">
    <citation type="journal article" date="2020" name="ISME J.">
        <title>Uncovering the hidden diversity of litter-decomposition mechanisms in mushroom-forming fungi.</title>
        <authorList>
            <person name="Floudas D."/>
            <person name="Bentzer J."/>
            <person name="Ahren D."/>
            <person name="Johansson T."/>
            <person name="Persson P."/>
            <person name="Tunlid A."/>
        </authorList>
    </citation>
    <scope>NUCLEOTIDE SEQUENCE [LARGE SCALE GENOMIC DNA]</scope>
    <source>
        <strain evidence="4 5">CBS 291.85</strain>
    </source>
</reference>
<evidence type="ECO:0000259" key="3">
    <source>
        <dbReference type="Pfam" id="PF21057"/>
    </source>
</evidence>
<dbReference type="OrthoDB" id="10248398at2759"/>
<dbReference type="InterPro" id="IPR048364">
    <property type="entry name" value="Hikeshi-like_C"/>
</dbReference>
<dbReference type="GO" id="GO:0005829">
    <property type="term" value="C:cytosol"/>
    <property type="evidence" value="ECO:0007669"/>
    <property type="project" value="TreeGrafter"/>
</dbReference>
<comment type="similarity">
    <text evidence="1">Belongs to the OPI10 family.</text>
</comment>
<dbReference type="GO" id="GO:0005634">
    <property type="term" value="C:nucleus"/>
    <property type="evidence" value="ECO:0007669"/>
    <property type="project" value="TreeGrafter"/>
</dbReference>
<evidence type="ECO:0000256" key="1">
    <source>
        <dbReference type="ARBA" id="ARBA00006623"/>
    </source>
</evidence>
<dbReference type="InterPro" id="IPR031318">
    <property type="entry name" value="OPI10"/>
</dbReference>
<evidence type="ECO:0008006" key="6">
    <source>
        <dbReference type="Google" id="ProtNLM"/>
    </source>
</evidence>
<protein>
    <recommendedName>
        <fullName evidence="6">Hikeshi-like domain-containing protein</fullName>
    </recommendedName>
</protein>
<sequence>MFGCLVAGRLLQTNLQQVDETHALFELPNASTINHVCVFLIGTMPFPQGYGATVHFHWPGKGFQLLGMLSNDKPSAIFRLRGSYTSSTTYDAFGNGQTTEASLPTDITAILGLSVEPLDQIAAQIATLPASVSKLNQDPSRDTTVLAEKIVKNLFNYLAGFTGGGGPMSPDVPVPMGLIVKWYEGFMTKIKNSGIAFLERDE</sequence>
<dbReference type="AlphaFoldDB" id="A0A8H5GX41"/>
<accession>A0A8H5GX41</accession>
<dbReference type="Proteomes" id="UP000559256">
    <property type="component" value="Unassembled WGS sequence"/>
</dbReference>
<feature type="domain" description="Hikeshi-like C-terminal" evidence="3">
    <location>
        <begin position="142"/>
        <end position="200"/>
    </location>
</feature>
<proteinExistence type="inferred from homology"/>
<dbReference type="GO" id="GO:0006606">
    <property type="term" value="P:protein import into nucleus"/>
    <property type="evidence" value="ECO:0007669"/>
    <property type="project" value="TreeGrafter"/>
</dbReference>
<dbReference type="GO" id="GO:0061608">
    <property type="term" value="F:nuclear import signal receptor activity"/>
    <property type="evidence" value="ECO:0007669"/>
    <property type="project" value="TreeGrafter"/>
</dbReference>
<gene>
    <name evidence="4" type="ORF">D9758_005223</name>
</gene>
<dbReference type="Pfam" id="PF05603">
    <property type="entry name" value="Hikeshi-like_N"/>
    <property type="match status" value="1"/>
</dbReference>
<organism evidence="4 5">
    <name type="scientific">Tetrapyrgos nigripes</name>
    <dbReference type="NCBI Taxonomy" id="182062"/>
    <lineage>
        <taxon>Eukaryota</taxon>
        <taxon>Fungi</taxon>
        <taxon>Dikarya</taxon>
        <taxon>Basidiomycota</taxon>
        <taxon>Agaricomycotina</taxon>
        <taxon>Agaricomycetes</taxon>
        <taxon>Agaricomycetidae</taxon>
        <taxon>Agaricales</taxon>
        <taxon>Marasmiineae</taxon>
        <taxon>Marasmiaceae</taxon>
        <taxon>Tetrapyrgos</taxon>
    </lineage>
</organism>
<name>A0A8H5GX41_9AGAR</name>
<feature type="domain" description="Hikeshi-like N-terminal" evidence="2">
    <location>
        <begin position="6"/>
        <end position="130"/>
    </location>
</feature>
<evidence type="ECO:0000313" key="5">
    <source>
        <dbReference type="Proteomes" id="UP000559256"/>
    </source>
</evidence>